<dbReference type="EMBL" id="CP053892">
    <property type="protein sequence ID" value="QKG20504.1"/>
    <property type="molecule type" value="Genomic_DNA"/>
</dbReference>
<name>A0A7D3ZX72_ACTVE</name>
<accession>A0A7D3ZX72</accession>
<proteinExistence type="predicted"/>
<dbReference type="Proteomes" id="UP000501240">
    <property type="component" value="Chromosome"/>
</dbReference>
<reference evidence="2 3" key="1">
    <citation type="submission" date="2020-05" db="EMBL/GenBank/DDBJ databases">
        <title>Actinomadura verrucosospora NRRL-B18236 (PFL_A860) Genome sequencing and assembly.</title>
        <authorList>
            <person name="Samborskyy M."/>
        </authorList>
    </citation>
    <scope>NUCLEOTIDE SEQUENCE [LARGE SCALE GENOMIC DNA]</scope>
    <source>
        <strain evidence="2 3">NRRL:B18236</strain>
    </source>
</reference>
<dbReference type="Gene3D" id="3.40.50.300">
    <property type="entry name" value="P-loop containing nucleotide triphosphate hydrolases"/>
    <property type="match status" value="1"/>
</dbReference>
<evidence type="ECO:0000313" key="3">
    <source>
        <dbReference type="Proteomes" id="UP000501240"/>
    </source>
</evidence>
<dbReference type="InterPro" id="IPR027417">
    <property type="entry name" value="P-loop_NTPase"/>
</dbReference>
<sequence>MGHGSGSGRTPRGTAPFGEPGAGVAGTGLADAALIAITADDLRDVLRAGPQPLVRALMSVAGLRHAKKVPAAVAEALLRILRHGEPQKRADLRGLLGADGMPGFDNADGLDAADCAGLLEAGTAQEVLDRAPLLRRSLSWETPAAVMRWRLACAVESGAALAPLALGLLQADAGGPDDPVVAAWTDLRREHPRLPEQPIGVGELAAMARRPPTRPAPEDDAVDGQDAEEDAVEPAEMVGRLRARVPFGAEAAERVAGALREGRRPDEGDLSAVDAVVAAFDEVRDRLAEFAAWEGPADLEAFSAVLDGILDARERGARTTALIGLEGPGIAADALAKVRDMARSGGGPGLAALADLIDAAARPDDLPRAAALAEQARDELPADCGRLVDLALMGHLTFGATSAETDDTAPPEPEPEPEQEPGQTDLPDDSADDADLADLDELLAETFPGRPSARTIPTSPPEPEPEPELQPQPQPEAEPEPTARSAGTPERPAAAHRADGPHAEATGGDAVPDKAAAGDRASAPAMTDELVQAEAAALRAGRFGLAGRLRTTAGRPAAEARVRRCAALAVEMVAFAGVLSAEFAEAARGLDARALADDPAGRLLAWAAAIRAGLVHPTPESTRLLEELSVIVSADTELAACGEAFTRAARSGAYLGPGLAGRIRGSAEAARVRRNAVAEARRLREEAPHQKIRYQLATEVWKSLLQSDGQDGRVGMLLAIAESDDPSRADEVIAKVTELRSGDAVNRLIDECSGRIAARRKNKKIIARAHAQLVKKVENALDTAASWAAAVKEAAAPAGADAQDWRLGPLGQLQEAVGDRRGPVDAALARIGAAPGDPARSAAADAARVLLGQAFDLLAGAPLAAQEPPVAHAVNRHLLLAPGVGVAPSTFEPLAPPTADDLVPVALAETEDWTAAFERRAARLDHEGTRAIAAVVERRDPAAAAELRERRDALVAEARAARDARVEGARDRVAVWLRDGVLTEDEVRAAEEALRSLAGDRVDFDRVGKALDDLHAGLEAARLARIGRERPLLEERMRRAGIGAADRDRVSERVEAGDLTTAREFMAQVEAGNPLPAAAEHAEHLDRFYPAFPKAFSAIAVRAGNRARKQETNEGLTELMDALQRGRDVADPDLAALLGGAQIKIPALRNARREEAREGLRQWKACGLGSKTDATLRTGITAILKMIGLEGEQRDGAREQHRRWIDLEGVKPVGETLLPAFGSRMSPSGDRLRLVLVWRRPGPQQLIELLKGQPEDQTILVFYFGVLAAEERRQLAVAARRRPSPVTAVLDDAAIGYLACMPEADWSAAVALTAPFTATNPYAPVGDVPDEMFYGRRAQLRDVTGRTRCSFVYGGRQLGKSALLRKAQRDIRRTDPDRKVILENIQTVGKAAPAESLWPKLADKLAGAGVIPAGVVQRDQVRDAVRDWVRRDPARQVLVLLDEADQFLNQDADDGQFQNVTALRDLMDDTDDRFKVVFAGLHQTARFQSLPNQPLAHLGTPVAVGPLEPQNAFDLLVRPLAALGFRFPETLAARVIAEANNAPALVQLFAEALLARLRRNPLTARTLPYEITRDDVEAVWRDASLVRGFGDRFEWTLNLDKRYKVIAYTVALHALAVGADETLSVGELWEQCQNAWAEGFEACTSDGFRGLLDECVNLGVLGLSGGRYRLRTPHILNLLGGIDDVQKVLDGAEEFELPDSFDAHSYRGAYRDGPERSPLSSAQIARITRPHDLVHVVAGSRALHADRVHPALRAEQTERTDLRVLRAAPGELTFDGALARADRHDGHTVIVVDVPDGKSRRQFEQRLRAAREAVAGHARGTLAVVLVAGASLAPAWVSAAADDGVELVELRRFDGPAVRQWMSEDSQQGFPDEAGQEALLVRTGGWPALIGQIVQRLAEHGGGREQVLDDCDRQLRDAPADFVRSTGVLADRCLAAAWRAFAADETPDVPDELAMLLELHGEENVADLSPAALADLGYTGTADLVEALRVLGALVPADGRRLRCEPVLAAATRRMEEA</sequence>
<evidence type="ECO:0000256" key="1">
    <source>
        <dbReference type="SAM" id="MobiDB-lite"/>
    </source>
</evidence>
<keyword evidence="3" id="KW-1185">Reference proteome</keyword>
<feature type="region of interest" description="Disordered" evidence="1">
    <location>
        <begin position="401"/>
        <end position="433"/>
    </location>
</feature>
<organism evidence="2 3">
    <name type="scientific">Actinomadura verrucosospora</name>
    <dbReference type="NCBI Taxonomy" id="46165"/>
    <lineage>
        <taxon>Bacteria</taxon>
        <taxon>Bacillati</taxon>
        <taxon>Actinomycetota</taxon>
        <taxon>Actinomycetes</taxon>
        <taxon>Streptosporangiales</taxon>
        <taxon>Thermomonosporaceae</taxon>
        <taxon>Actinomadura</taxon>
    </lineage>
</organism>
<gene>
    <name evidence="2" type="ORF">ACTIVE_2142</name>
</gene>
<feature type="compositionally biased region" description="Acidic residues" evidence="1">
    <location>
        <begin position="404"/>
        <end position="419"/>
    </location>
</feature>
<feature type="region of interest" description="Disordered" evidence="1">
    <location>
        <begin position="445"/>
        <end position="525"/>
    </location>
</feature>
<feature type="region of interest" description="Disordered" evidence="1">
    <location>
        <begin position="209"/>
        <end position="232"/>
    </location>
</feature>
<feature type="compositionally biased region" description="Acidic residues" evidence="1">
    <location>
        <begin position="218"/>
        <end position="232"/>
    </location>
</feature>
<protein>
    <submittedName>
        <fullName evidence="2">Uncharacterized protein</fullName>
    </submittedName>
</protein>
<dbReference type="RefSeq" id="WP_173094911.1">
    <property type="nucleotide sequence ID" value="NZ_CP053892.1"/>
</dbReference>
<dbReference type="SUPFAM" id="SSF52540">
    <property type="entry name" value="P-loop containing nucleoside triphosphate hydrolases"/>
    <property type="match status" value="1"/>
</dbReference>
<feature type="compositionally biased region" description="Pro residues" evidence="1">
    <location>
        <begin position="458"/>
        <end position="476"/>
    </location>
</feature>
<evidence type="ECO:0000313" key="2">
    <source>
        <dbReference type="EMBL" id="QKG20504.1"/>
    </source>
</evidence>
<feature type="region of interest" description="Disordered" evidence="1">
    <location>
        <begin position="1"/>
        <end position="22"/>
    </location>
</feature>